<evidence type="ECO:0000256" key="2">
    <source>
        <dbReference type="ARBA" id="ARBA00022475"/>
    </source>
</evidence>
<dbReference type="SUPFAM" id="SSF103190">
    <property type="entry name" value="Sensory domain-like"/>
    <property type="match status" value="1"/>
</dbReference>
<dbReference type="Gene3D" id="3.30.450.20">
    <property type="entry name" value="PAS domain"/>
    <property type="match status" value="1"/>
</dbReference>
<dbReference type="Proteomes" id="UP000030437">
    <property type="component" value="Unassembled WGS sequence"/>
</dbReference>
<evidence type="ECO:0000256" key="1">
    <source>
        <dbReference type="ARBA" id="ARBA00004236"/>
    </source>
</evidence>
<evidence type="ECO:0000313" key="10">
    <source>
        <dbReference type="EMBL" id="KGR81956.1"/>
    </source>
</evidence>
<evidence type="ECO:0000256" key="7">
    <source>
        <dbReference type="SAM" id="Phobius"/>
    </source>
</evidence>
<dbReference type="GO" id="GO:0005886">
    <property type="term" value="C:plasma membrane"/>
    <property type="evidence" value="ECO:0007669"/>
    <property type="project" value="UniProtKB-SubCell"/>
</dbReference>
<dbReference type="InterPro" id="IPR004089">
    <property type="entry name" value="MCPsignal_dom"/>
</dbReference>
<dbReference type="PROSITE" id="PS50885">
    <property type="entry name" value="HAMP"/>
    <property type="match status" value="1"/>
</dbReference>
<feature type="domain" description="HAMP" evidence="9">
    <location>
        <begin position="298"/>
        <end position="351"/>
    </location>
</feature>
<dbReference type="InterPro" id="IPR029151">
    <property type="entry name" value="Sensor-like_sf"/>
</dbReference>
<keyword evidence="4 6" id="KW-0807">Transducer</keyword>
<keyword evidence="7" id="KW-0812">Transmembrane</keyword>
<evidence type="ECO:0000256" key="4">
    <source>
        <dbReference type="ARBA" id="ARBA00023224"/>
    </source>
</evidence>
<reference evidence="10 11" key="1">
    <citation type="submission" date="2014-02" db="EMBL/GenBank/DDBJ databases">
        <title>Draft genome sequence of Lysinibacillus odysseyi NBRC 100172.</title>
        <authorList>
            <person name="Zhang F."/>
            <person name="Wang G."/>
            <person name="Zhang L."/>
        </authorList>
    </citation>
    <scope>NUCLEOTIDE SEQUENCE [LARGE SCALE GENOMIC DNA]</scope>
    <source>
        <strain evidence="10 11">NBRC 100172</strain>
    </source>
</reference>
<dbReference type="GO" id="GO:0007165">
    <property type="term" value="P:signal transduction"/>
    <property type="evidence" value="ECO:0007669"/>
    <property type="project" value="UniProtKB-KW"/>
</dbReference>
<dbReference type="InterPro" id="IPR029150">
    <property type="entry name" value="dCache_3"/>
</dbReference>
<dbReference type="Pfam" id="PF00672">
    <property type="entry name" value="HAMP"/>
    <property type="match status" value="1"/>
</dbReference>
<dbReference type="STRING" id="1220589.CD32_21900"/>
<feature type="transmembrane region" description="Helical" evidence="7">
    <location>
        <begin position="274"/>
        <end position="296"/>
    </location>
</feature>
<dbReference type="Gene3D" id="1.10.287.950">
    <property type="entry name" value="Methyl-accepting chemotaxis protein"/>
    <property type="match status" value="1"/>
</dbReference>
<feature type="domain" description="Methyl-accepting transducer" evidence="8">
    <location>
        <begin position="370"/>
        <end position="620"/>
    </location>
</feature>
<comment type="similarity">
    <text evidence="5">Belongs to the methyl-accepting chemotaxis (MCP) protein family.</text>
</comment>
<dbReference type="CDD" id="cd06225">
    <property type="entry name" value="HAMP"/>
    <property type="match status" value="1"/>
</dbReference>
<evidence type="ECO:0000256" key="3">
    <source>
        <dbReference type="ARBA" id="ARBA00023136"/>
    </source>
</evidence>
<feature type="transmembrane region" description="Helical" evidence="7">
    <location>
        <begin position="12"/>
        <end position="31"/>
    </location>
</feature>
<name>A0A0A3IB19_9BACI</name>
<proteinExistence type="inferred from homology"/>
<protein>
    <recommendedName>
        <fullName evidence="12">Chemotaxis protein</fullName>
    </recommendedName>
</protein>
<evidence type="ECO:0000259" key="9">
    <source>
        <dbReference type="PROSITE" id="PS50885"/>
    </source>
</evidence>
<keyword evidence="3 7" id="KW-0472">Membrane</keyword>
<accession>A0A0A3IB19</accession>
<organism evidence="10 11">
    <name type="scientific">Lysinibacillus odysseyi 34hs-1 = NBRC 100172</name>
    <dbReference type="NCBI Taxonomy" id="1220589"/>
    <lineage>
        <taxon>Bacteria</taxon>
        <taxon>Bacillati</taxon>
        <taxon>Bacillota</taxon>
        <taxon>Bacilli</taxon>
        <taxon>Bacillales</taxon>
        <taxon>Bacillaceae</taxon>
        <taxon>Lysinibacillus</taxon>
    </lineage>
</organism>
<dbReference type="OrthoDB" id="2168386at2"/>
<keyword evidence="11" id="KW-1185">Reference proteome</keyword>
<dbReference type="AlphaFoldDB" id="A0A0A3IB19"/>
<dbReference type="SMART" id="SM00304">
    <property type="entry name" value="HAMP"/>
    <property type="match status" value="1"/>
</dbReference>
<sequence>MKFNSLHKKLIFVFLSVIILSLVTTVVILFFTSTTSLNTMSDKQQKEYEHMVQEHFRATSQDLLEITSLYAKDPKLLQVLGGTDRTAIQNAVLPLYSRLNKEHDLTVMEIGDVNGKVLVRGHNPESYGDDKKDVPAIQNALAGEGSAGFEFGKSGLSVRAFAPLEVNGKVIGTVQTGLNDSFIKDLQNLIPGVVINLYNEEHKITVSSEEDQIGNILKDQSIIKAVKKGKTVHQKDQTHYETFMPMYDPSNTEIIGIIELNQDISIIWDTKKRIFFIALFVLLGAITAGIIIAVLFSRSVAKPVKAVSEHMEIMATGDLRQEVFAKARNDEIGGLVTNMKSFQMNLKRTLTDVSVSAAEVSSYSEELASASKEVAIGSQQIANTMEELSSGAERQIDAAAELVFLMNEYSNKMQDTNTRSVELQKLTTRVVDFAKDGKVQINRSNEQMTSIYHVVEETKKKMDKLDNQTKDIASFVAIIKDVADQTNLLALNASIEAARAGEHGKGFAVVAEEVRKLADQTAAAVEEITVIMQTIQQESTDVNQSLDKGYSEASAGSAQLQTTADTFHAIDEAMQRVADNILLVITNIGNMAAETQTINAAIQEISAITEEASAGIEETTATTVQSSELINEVSSGSERLAALATELDTLVKQYKL</sequence>
<dbReference type="EMBL" id="JPVP01000060">
    <property type="protein sequence ID" value="KGR81956.1"/>
    <property type="molecule type" value="Genomic_DNA"/>
</dbReference>
<dbReference type="PROSITE" id="PS50111">
    <property type="entry name" value="CHEMOTAXIS_TRANSDUC_2"/>
    <property type="match status" value="1"/>
</dbReference>
<evidence type="ECO:0000259" key="8">
    <source>
        <dbReference type="PROSITE" id="PS50111"/>
    </source>
</evidence>
<dbReference type="SMART" id="SM00283">
    <property type="entry name" value="MA"/>
    <property type="match status" value="1"/>
</dbReference>
<dbReference type="eggNOG" id="COG3290">
    <property type="taxonomic scope" value="Bacteria"/>
</dbReference>
<keyword evidence="2" id="KW-1003">Cell membrane</keyword>
<dbReference type="eggNOG" id="COG0840">
    <property type="taxonomic scope" value="Bacteria"/>
</dbReference>
<dbReference type="Pfam" id="PF14827">
    <property type="entry name" value="dCache_3"/>
    <property type="match status" value="1"/>
</dbReference>
<gene>
    <name evidence="10" type="ORF">CD32_21900</name>
</gene>
<dbReference type="InterPro" id="IPR003660">
    <property type="entry name" value="HAMP_dom"/>
</dbReference>
<comment type="caution">
    <text evidence="10">The sequence shown here is derived from an EMBL/GenBank/DDBJ whole genome shotgun (WGS) entry which is preliminary data.</text>
</comment>
<dbReference type="PANTHER" id="PTHR32089:SF112">
    <property type="entry name" value="LYSOZYME-LIKE PROTEIN-RELATED"/>
    <property type="match status" value="1"/>
</dbReference>
<keyword evidence="7" id="KW-1133">Transmembrane helix</keyword>
<dbReference type="Pfam" id="PF00015">
    <property type="entry name" value="MCPsignal"/>
    <property type="match status" value="1"/>
</dbReference>
<dbReference type="CDD" id="cd11386">
    <property type="entry name" value="MCP_signal"/>
    <property type="match status" value="1"/>
</dbReference>
<evidence type="ECO:0000256" key="6">
    <source>
        <dbReference type="PROSITE-ProRule" id="PRU00284"/>
    </source>
</evidence>
<dbReference type="RefSeq" id="WP_036159041.1">
    <property type="nucleotide sequence ID" value="NZ_AVCX01000001.1"/>
</dbReference>
<evidence type="ECO:0000313" key="11">
    <source>
        <dbReference type="Proteomes" id="UP000030437"/>
    </source>
</evidence>
<comment type="subcellular location">
    <subcellularLocation>
        <location evidence="1">Cell membrane</location>
    </subcellularLocation>
</comment>
<evidence type="ECO:0008006" key="12">
    <source>
        <dbReference type="Google" id="ProtNLM"/>
    </source>
</evidence>
<evidence type="ECO:0000256" key="5">
    <source>
        <dbReference type="ARBA" id="ARBA00029447"/>
    </source>
</evidence>
<dbReference type="PANTHER" id="PTHR32089">
    <property type="entry name" value="METHYL-ACCEPTING CHEMOTAXIS PROTEIN MCPB"/>
    <property type="match status" value="1"/>
</dbReference>
<dbReference type="SUPFAM" id="SSF58104">
    <property type="entry name" value="Methyl-accepting chemotaxis protein (MCP) signaling domain"/>
    <property type="match status" value="1"/>
</dbReference>